<accession>A0A4Q2IKX0</accession>
<keyword evidence="2" id="KW-1185">Reference proteome</keyword>
<comment type="caution">
    <text evidence="1">The sequence shown here is derived from an EMBL/GenBank/DDBJ whole genome shotgun (WGS) entry which is preliminary data.</text>
</comment>
<evidence type="ECO:0000313" key="2">
    <source>
        <dbReference type="Proteomes" id="UP000292347"/>
    </source>
</evidence>
<proteinExistence type="predicted"/>
<dbReference type="RefSeq" id="WP_129343482.1">
    <property type="nucleotide sequence ID" value="NZ_JACIDD010000004.1"/>
</dbReference>
<dbReference type="Proteomes" id="UP000292347">
    <property type="component" value="Unassembled WGS sequence"/>
</dbReference>
<name>A0A4Q2IKX0_9SPHN</name>
<protein>
    <submittedName>
        <fullName evidence="1">Uncharacterized protein</fullName>
    </submittedName>
</protein>
<organism evidence="1 2">
    <name type="scientific">Sphingomonas desiccabilis</name>
    <dbReference type="NCBI Taxonomy" id="429134"/>
    <lineage>
        <taxon>Bacteria</taxon>
        <taxon>Pseudomonadati</taxon>
        <taxon>Pseudomonadota</taxon>
        <taxon>Alphaproteobacteria</taxon>
        <taxon>Sphingomonadales</taxon>
        <taxon>Sphingomonadaceae</taxon>
        <taxon>Sphingomonas</taxon>
    </lineage>
</organism>
<gene>
    <name evidence="1" type="ORF">EO081_16280</name>
</gene>
<dbReference type="EMBL" id="SDPT01000004">
    <property type="protein sequence ID" value="RXZ29898.1"/>
    <property type="molecule type" value="Genomic_DNA"/>
</dbReference>
<evidence type="ECO:0000313" key="1">
    <source>
        <dbReference type="EMBL" id="RXZ29898.1"/>
    </source>
</evidence>
<dbReference type="AlphaFoldDB" id="A0A4Q2IKX0"/>
<dbReference type="OrthoDB" id="7581936at2"/>
<sequence length="88" mass="9854">MTGRDLRWRAAGLLVSAAACAGTFFHRDGSPLTIVSFLLAIVGIVLMLHGKRVAVALRAERRGHCQTAAAIHTQRMRRQERRPDRLRH</sequence>
<dbReference type="PROSITE" id="PS51257">
    <property type="entry name" value="PROKAR_LIPOPROTEIN"/>
    <property type="match status" value="1"/>
</dbReference>
<reference evidence="1 2" key="1">
    <citation type="submission" date="2019-01" db="EMBL/GenBank/DDBJ databases">
        <title>Sphingomonas mucosissima sp. nov. and Sphingomonas desiccabilis sp. nov., from biological soil crusts in the Colorado Plateau, USA.</title>
        <authorList>
            <person name="Zhu D."/>
        </authorList>
    </citation>
    <scope>NUCLEOTIDE SEQUENCE [LARGE SCALE GENOMIC DNA]</scope>
    <source>
        <strain evidence="1 2">CP1D</strain>
    </source>
</reference>